<dbReference type="SUPFAM" id="SSF50447">
    <property type="entry name" value="Translation proteins"/>
    <property type="match status" value="1"/>
</dbReference>
<evidence type="ECO:0000256" key="4">
    <source>
        <dbReference type="ARBA" id="ARBA00022980"/>
    </source>
</evidence>
<evidence type="ECO:0000256" key="6">
    <source>
        <dbReference type="NCBIfam" id="TIGR03625"/>
    </source>
</evidence>
<dbReference type="PANTHER" id="PTHR11229">
    <property type="entry name" value="50S RIBOSOMAL PROTEIN L3"/>
    <property type="match status" value="1"/>
</dbReference>
<dbReference type="STRING" id="1797457.A2160_06280"/>
<organism evidence="8 9">
    <name type="scientific">Candidatus Beckwithbacteria bacterium RBG_13_42_9</name>
    <dbReference type="NCBI Taxonomy" id="1797457"/>
    <lineage>
        <taxon>Bacteria</taxon>
        <taxon>Candidatus Beckwithiibacteriota</taxon>
    </lineage>
</organism>
<dbReference type="GO" id="GO:0022625">
    <property type="term" value="C:cytosolic large ribosomal subunit"/>
    <property type="evidence" value="ECO:0007669"/>
    <property type="project" value="TreeGrafter"/>
</dbReference>
<evidence type="ECO:0000256" key="7">
    <source>
        <dbReference type="SAM" id="MobiDB-lite"/>
    </source>
</evidence>
<evidence type="ECO:0000256" key="3">
    <source>
        <dbReference type="ARBA" id="ARBA00022884"/>
    </source>
</evidence>
<evidence type="ECO:0000256" key="1">
    <source>
        <dbReference type="ARBA" id="ARBA00006540"/>
    </source>
</evidence>
<dbReference type="InterPro" id="IPR009000">
    <property type="entry name" value="Transl_B-barrel_sf"/>
</dbReference>
<evidence type="ECO:0000313" key="8">
    <source>
        <dbReference type="EMBL" id="OGD63822.1"/>
    </source>
</evidence>
<evidence type="ECO:0000256" key="5">
    <source>
        <dbReference type="ARBA" id="ARBA00023274"/>
    </source>
</evidence>
<dbReference type="InterPro" id="IPR000597">
    <property type="entry name" value="Ribosomal_uL3"/>
</dbReference>
<dbReference type="GO" id="GO:0019843">
    <property type="term" value="F:rRNA binding"/>
    <property type="evidence" value="ECO:0007669"/>
    <property type="project" value="UniProtKB-KW"/>
</dbReference>
<accession>A0A1F5E8U6</accession>
<dbReference type="PANTHER" id="PTHR11229:SF16">
    <property type="entry name" value="LARGE RIBOSOMAL SUBUNIT PROTEIN UL3C"/>
    <property type="match status" value="1"/>
</dbReference>
<dbReference type="Gene3D" id="3.30.160.810">
    <property type="match status" value="1"/>
</dbReference>
<dbReference type="InterPro" id="IPR019927">
    <property type="entry name" value="Ribosomal_uL3_bac/org-type"/>
</dbReference>
<dbReference type="GO" id="GO:0003735">
    <property type="term" value="F:structural constituent of ribosome"/>
    <property type="evidence" value="ECO:0007669"/>
    <property type="project" value="UniProtKB-UniRule"/>
</dbReference>
<name>A0A1F5E8U6_9BACT</name>
<dbReference type="Proteomes" id="UP000177006">
    <property type="component" value="Unassembled WGS sequence"/>
</dbReference>
<reference evidence="8 9" key="1">
    <citation type="journal article" date="2016" name="Nat. Commun.">
        <title>Thousands of microbial genomes shed light on interconnected biogeochemical processes in an aquifer system.</title>
        <authorList>
            <person name="Anantharaman K."/>
            <person name="Brown C.T."/>
            <person name="Hug L.A."/>
            <person name="Sharon I."/>
            <person name="Castelle C.J."/>
            <person name="Probst A.J."/>
            <person name="Thomas B.C."/>
            <person name="Singh A."/>
            <person name="Wilkins M.J."/>
            <person name="Karaoz U."/>
            <person name="Brodie E.L."/>
            <person name="Williams K.H."/>
            <person name="Hubbard S.S."/>
            <person name="Banfield J.F."/>
        </authorList>
    </citation>
    <scope>NUCLEOTIDE SEQUENCE [LARGE SCALE GENOMIC DNA]</scope>
</reference>
<feature type="region of interest" description="Disordered" evidence="7">
    <location>
        <begin position="143"/>
        <end position="168"/>
    </location>
</feature>
<dbReference type="Pfam" id="PF00297">
    <property type="entry name" value="Ribosomal_L3"/>
    <property type="match status" value="1"/>
</dbReference>
<dbReference type="Gene3D" id="2.40.30.10">
    <property type="entry name" value="Translation factors"/>
    <property type="match status" value="1"/>
</dbReference>
<dbReference type="AlphaFoldDB" id="A0A1F5E8U6"/>
<evidence type="ECO:0000256" key="2">
    <source>
        <dbReference type="ARBA" id="ARBA00022730"/>
    </source>
</evidence>
<protein>
    <recommendedName>
        <fullName evidence="6">50S ribosomal protein L3</fullName>
    </recommendedName>
</protein>
<feature type="region of interest" description="Disordered" evidence="7">
    <location>
        <begin position="228"/>
        <end position="271"/>
    </location>
</feature>
<evidence type="ECO:0000313" key="9">
    <source>
        <dbReference type="Proteomes" id="UP000177006"/>
    </source>
</evidence>
<proteinExistence type="inferred from homology"/>
<comment type="similarity">
    <text evidence="1">Belongs to the universal ribosomal protein uL3 family.</text>
</comment>
<sequence length="271" mass="29935">MQKGLVKEAFLLKKGKMRNFYGFKKQPTQIFDNQGKRLVITKVSAQPLVVIGFKTQEKNGYQALKVALGQKKRINKPIKGALGKLELKPRFIRELKTDDLSQYSVGSQVLANTVFQAGDRVKVEGISKGKGFAGVVKRWGFAGGPKTHGQSDRPRAPGSIGQGTSPGRIWKGKKMAGQMGNVRQTVLKLQVVKIDEENQEIWVKGLIPGFIGSLVKITKTGEGRFVGLPGEKADNQEKVEEVEKSSEKIEEKEKAEEKGEVTETESKVEQK</sequence>
<dbReference type="FunFam" id="2.40.30.10:FF:000004">
    <property type="entry name" value="50S ribosomal protein L3"/>
    <property type="match status" value="1"/>
</dbReference>
<gene>
    <name evidence="8" type="ORF">A2160_06280</name>
</gene>
<keyword evidence="5" id="KW-0687">Ribonucleoprotein</keyword>
<feature type="compositionally biased region" description="Basic and acidic residues" evidence="7">
    <location>
        <begin position="231"/>
        <end position="271"/>
    </location>
</feature>
<keyword evidence="2" id="KW-0699">rRNA-binding</keyword>
<dbReference type="NCBIfam" id="TIGR03625">
    <property type="entry name" value="L3_bact"/>
    <property type="match status" value="1"/>
</dbReference>
<keyword evidence="3" id="KW-0694">RNA-binding</keyword>
<comment type="caution">
    <text evidence="8">The sequence shown here is derived from an EMBL/GenBank/DDBJ whole genome shotgun (WGS) entry which is preliminary data.</text>
</comment>
<keyword evidence="4 8" id="KW-0689">Ribosomal protein</keyword>
<dbReference type="EMBL" id="MEZK01000004">
    <property type="protein sequence ID" value="OGD63822.1"/>
    <property type="molecule type" value="Genomic_DNA"/>
</dbReference>
<dbReference type="GO" id="GO:0006412">
    <property type="term" value="P:translation"/>
    <property type="evidence" value="ECO:0007669"/>
    <property type="project" value="UniProtKB-UniRule"/>
</dbReference>